<evidence type="ECO:0000313" key="8">
    <source>
        <dbReference type="Proteomes" id="UP000003560"/>
    </source>
</evidence>
<comment type="caution">
    <text evidence="7">The sequence shown here is derived from an EMBL/GenBank/DDBJ whole genome shotgun (WGS) entry which is preliminary data.</text>
</comment>
<feature type="domain" description="HTH lysR-type" evidence="6">
    <location>
        <begin position="1"/>
        <end position="58"/>
    </location>
</feature>
<dbReference type="PROSITE" id="PS50931">
    <property type="entry name" value="HTH_LYSR"/>
    <property type="match status" value="1"/>
</dbReference>
<keyword evidence="8" id="KW-1185">Reference proteome</keyword>
<organism evidence="7 8">
    <name type="scientific">Collinsella stercoris DSM 13279</name>
    <dbReference type="NCBI Taxonomy" id="445975"/>
    <lineage>
        <taxon>Bacteria</taxon>
        <taxon>Bacillati</taxon>
        <taxon>Actinomycetota</taxon>
        <taxon>Coriobacteriia</taxon>
        <taxon>Coriobacteriales</taxon>
        <taxon>Coriobacteriaceae</taxon>
        <taxon>Collinsella</taxon>
    </lineage>
</organism>
<evidence type="ECO:0000259" key="6">
    <source>
        <dbReference type="PROSITE" id="PS50931"/>
    </source>
</evidence>
<dbReference type="STRING" id="445975.COLSTE_02350"/>
<feature type="region of interest" description="Disordered" evidence="5">
    <location>
        <begin position="192"/>
        <end position="214"/>
    </location>
</feature>
<dbReference type="Proteomes" id="UP000003560">
    <property type="component" value="Unassembled WGS sequence"/>
</dbReference>
<dbReference type="Pfam" id="PF03466">
    <property type="entry name" value="LysR_substrate"/>
    <property type="match status" value="2"/>
</dbReference>
<dbReference type="EMBL" id="ABXJ01000137">
    <property type="protein sequence ID" value="EEA89467.1"/>
    <property type="molecule type" value="Genomic_DNA"/>
</dbReference>
<dbReference type="InterPro" id="IPR005119">
    <property type="entry name" value="LysR_subst-bd"/>
</dbReference>
<dbReference type="RefSeq" id="WP_006721974.1">
    <property type="nucleotide sequence ID" value="NZ_CP085935.1"/>
</dbReference>
<name>B6GE14_9ACTN</name>
<proteinExistence type="inferred from homology"/>
<dbReference type="GO" id="GO:0000976">
    <property type="term" value="F:transcription cis-regulatory region binding"/>
    <property type="evidence" value="ECO:0007669"/>
    <property type="project" value="TreeGrafter"/>
</dbReference>
<reference evidence="7 8" key="2">
    <citation type="submission" date="2008-10" db="EMBL/GenBank/DDBJ databases">
        <authorList>
            <person name="Fulton L."/>
            <person name="Clifton S."/>
            <person name="Fulton B."/>
            <person name="Xu J."/>
            <person name="Minx P."/>
            <person name="Pepin K.H."/>
            <person name="Johnson M."/>
            <person name="Thiruvilangam P."/>
            <person name="Bhonagiri V."/>
            <person name="Nash W.E."/>
            <person name="Mardis E.R."/>
            <person name="Wilson R.K."/>
        </authorList>
    </citation>
    <scope>NUCLEOTIDE SEQUENCE [LARGE SCALE GENOMIC DNA]</scope>
    <source>
        <strain evidence="7 8">DSM 13279</strain>
    </source>
</reference>
<dbReference type="PANTHER" id="PTHR30126:SF91">
    <property type="entry name" value="LYSR FAMILY TRANSCRIPTIONAL REGULATOR"/>
    <property type="match status" value="1"/>
</dbReference>
<dbReference type="OrthoDB" id="3183195at2"/>
<dbReference type="GeneID" id="98002394"/>
<dbReference type="SUPFAM" id="SSF46785">
    <property type="entry name" value="Winged helix' DNA-binding domain"/>
    <property type="match status" value="1"/>
</dbReference>
<dbReference type="eggNOG" id="COG0583">
    <property type="taxonomic scope" value="Bacteria"/>
</dbReference>
<dbReference type="Pfam" id="PF00126">
    <property type="entry name" value="HTH_1"/>
    <property type="match status" value="1"/>
</dbReference>
<evidence type="ECO:0000256" key="4">
    <source>
        <dbReference type="ARBA" id="ARBA00023163"/>
    </source>
</evidence>
<dbReference type="PRINTS" id="PR00039">
    <property type="entry name" value="HTHLYSR"/>
</dbReference>
<dbReference type="InterPro" id="IPR000847">
    <property type="entry name" value="LysR_HTH_N"/>
</dbReference>
<reference evidence="7 8" key="1">
    <citation type="submission" date="2008-10" db="EMBL/GenBank/DDBJ databases">
        <title>Draft genome sequence of Collinsella stercoris (DSM 13279).</title>
        <authorList>
            <person name="Sudarsanam P."/>
            <person name="Ley R."/>
            <person name="Guruge J."/>
            <person name="Turnbaugh P.J."/>
            <person name="Mahowald M."/>
            <person name="Liep D."/>
            <person name="Gordon J."/>
        </authorList>
    </citation>
    <scope>NUCLEOTIDE SEQUENCE [LARGE SCALE GENOMIC DNA]</scope>
    <source>
        <strain evidence="7 8">DSM 13279</strain>
    </source>
</reference>
<dbReference type="GO" id="GO:0003700">
    <property type="term" value="F:DNA-binding transcription factor activity"/>
    <property type="evidence" value="ECO:0007669"/>
    <property type="project" value="InterPro"/>
</dbReference>
<comment type="similarity">
    <text evidence="1">Belongs to the LysR transcriptional regulatory family.</text>
</comment>
<dbReference type="Gene3D" id="3.40.190.10">
    <property type="entry name" value="Periplasmic binding protein-like II"/>
    <property type="match status" value="3"/>
</dbReference>
<evidence type="ECO:0000313" key="7">
    <source>
        <dbReference type="EMBL" id="EEA89467.1"/>
    </source>
</evidence>
<keyword evidence="4" id="KW-0804">Transcription</keyword>
<keyword evidence="3" id="KW-0238">DNA-binding</keyword>
<dbReference type="SUPFAM" id="SSF53850">
    <property type="entry name" value="Periplasmic binding protein-like II"/>
    <property type="match status" value="2"/>
</dbReference>
<evidence type="ECO:0000256" key="3">
    <source>
        <dbReference type="ARBA" id="ARBA00023125"/>
    </source>
</evidence>
<keyword evidence="2" id="KW-0805">Transcription regulation</keyword>
<dbReference type="HOGENOM" id="CLU_039613_6_1_11"/>
<dbReference type="InterPro" id="IPR036390">
    <property type="entry name" value="WH_DNA-bd_sf"/>
</dbReference>
<protein>
    <submittedName>
        <fullName evidence="7">LysR substrate binding domain protein</fullName>
    </submittedName>
</protein>
<dbReference type="Gene3D" id="1.10.10.10">
    <property type="entry name" value="Winged helix-like DNA-binding domain superfamily/Winged helix DNA-binding domain"/>
    <property type="match status" value="1"/>
</dbReference>
<evidence type="ECO:0000256" key="5">
    <source>
        <dbReference type="SAM" id="MobiDB-lite"/>
    </source>
</evidence>
<dbReference type="InterPro" id="IPR036388">
    <property type="entry name" value="WH-like_DNA-bd_sf"/>
</dbReference>
<dbReference type="AlphaFoldDB" id="B6GE14"/>
<sequence>MLDYRTHTFLEVYRQRSFTQAAASLMITQPAVSQHIKQLESHYGCPLFTKTGRGIEPTPAADVLYQRLLAMENDEERLITEVGNLAAEPTRAHTVPLKFGCTRTIADFTAPKLMAVHLTRHPNSSITMRAGNTRDLVGALDRGDIDFALVEGSFDRERFDYEILSREPYITIAGRAGAKGIVTPGAGGGVAHGAGTKTEVGNPADAEQGDSPTEFRTHVARPSSIRDLLGERLILREAGSGTREILEKHLAARDLAVTDFAGVVELESIPTIKACVRSGAGITFMYRVAAAEELARGEFVDITPVDFFIEHDFCLIWQRGSQYAPRYRALCKAWRSLP</sequence>
<evidence type="ECO:0000256" key="2">
    <source>
        <dbReference type="ARBA" id="ARBA00023015"/>
    </source>
</evidence>
<evidence type="ECO:0000256" key="1">
    <source>
        <dbReference type="ARBA" id="ARBA00009437"/>
    </source>
</evidence>
<dbReference type="PANTHER" id="PTHR30126">
    <property type="entry name" value="HTH-TYPE TRANSCRIPTIONAL REGULATOR"/>
    <property type="match status" value="1"/>
</dbReference>
<accession>B6GE14</accession>
<gene>
    <name evidence="7" type="ORF">COLSTE_02350</name>
</gene>